<reference evidence="3" key="1">
    <citation type="journal article" date="2021" name="G3 (Bethesda)">
        <title>Genome and transcriptome analysis of the beet armyworm Spodoptera exigua reveals targets for pest control. .</title>
        <authorList>
            <person name="Simon S."/>
            <person name="Breeschoten T."/>
            <person name="Jansen H.J."/>
            <person name="Dirks R.P."/>
            <person name="Schranz M.E."/>
            <person name="Ros V.I.D."/>
        </authorList>
    </citation>
    <scope>NUCLEOTIDE SEQUENCE</scope>
    <source>
        <strain evidence="3">TB_SE_WUR_2020</strain>
    </source>
</reference>
<organism evidence="3 4">
    <name type="scientific">Spodoptera exigua</name>
    <name type="common">Beet armyworm</name>
    <name type="synonym">Noctua fulgens</name>
    <dbReference type="NCBI Taxonomy" id="7107"/>
    <lineage>
        <taxon>Eukaryota</taxon>
        <taxon>Metazoa</taxon>
        <taxon>Ecdysozoa</taxon>
        <taxon>Arthropoda</taxon>
        <taxon>Hexapoda</taxon>
        <taxon>Insecta</taxon>
        <taxon>Pterygota</taxon>
        <taxon>Neoptera</taxon>
        <taxon>Endopterygota</taxon>
        <taxon>Lepidoptera</taxon>
        <taxon>Glossata</taxon>
        <taxon>Ditrysia</taxon>
        <taxon>Noctuoidea</taxon>
        <taxon>Noctuidae</taxon>
        <taxon>Amphipyrinae</taxon>
        <taxon>Spodoptera</taxon>
    </lineage>
</organism>
<protein>
    <recommendedName>
        <fullName evidence="2">PiggyBac transposable element-derived protein domain-containing protein</fullName>
    </recommendedName>
</protein>
<dbReference type="PANTHER" id="PTHR46599:SF3">
    <property type="entry name" value="PIGGYBAC TRANSPOSABLE ELEMENT-DERIVED PROTEIN 4"/>
    <property type="match status" value="1"/>
</dbReference>
<gene>
    <name evidence="3" type="ORF">HF086_012316</name>
</gene>
<evidence type="ECO:0000259" key="2">
    <source>
        <dbReference type="Pfam" id="PF13843"/>
    </source>
</evidence>
<dbReference type="Pfam" id="PF13843">
    <property type="entry name" value="DDE_Tnp_1_7"/>
    <property type="match status" value="1"/>
</dbReference>
<dbReference type="InterPro" id="IPR029526">
    <property type="entry name" value="PGBD"/>
</dbReference>
<accession>A0A922MU14</accession>
<comment type="caution">
    <text evidence="3">The sequence shown here is derived from an EMBL/GenBank/DDBJ whole genome shotgun (WGS) entry which is preliminary data.</text>
</comment>
<dbReference type="PANTHER" id="PTHR46599">
    <property type="entry name" value="PIGGYBAC TRANSPOSABLE ELEMENT-DERIVED PROTEIN 4"/>
    <property type="match status" value="1"/>
</dbReference>
<feature type="compositionally biased region" description="Acidic residues" evidence="1">
    <location>
        <begin position="48"/>
        <end position="59"/>
    </location>
</feature>
<dbReference type="EMBL" id="JACEFF010000175">
    <property type="protein sequence ID" value="KAH9642822.1"/>
    <property type="molecule type" value="Genomic_DNA"/>
</dbReference>
<evidence type="ECO:0000313" key="3">
    <source>
        <dbReference type="EMBL" id="KAH9642822.1"/>
    </source>
</evidence>
<sequence>MASKRKKLAPSNRPSLFAAEDDADESHHDPYSDVDCEFGSDTNYDPDGVQESESSESDYEIFSTRNLRRMPSSRISESPVQSRESSLSEDDSIPDQQLRDKSSNSPSVVDNSKDGVIGFQESESFCQQTNQNTTTLLNQILETVNDPLPTTAASDDPEWVDIVADIPDFNFDQTLPGLRVHTNQDANEKDIFDLVFTPNLMEYLVTCTNAYGNSLVNQNRPHTRHSRHKVFHETNVEEMFRFLGLSLLSGQIRIPENRKLFTHADPLYYHPMFSYVMSGRRYEQILRCLCASKPNARARQNKWIHKYIDSQFP</sequence>
<feature type="compositionally biased region" description="Polar residues" evidence="1">
    <location>
        <begin position="73"/>
        <end position="85"/>
    </location>
</feature>
<evidence type="ECO:0000313" key="4">
    <source>
        <dbReference type="Proteomes" id="UP000814243"/>
    </source>
</evidence>
<dbReference type="Proteomes" id="UP000814243">
    <property type="component" value="Unassembled WGS sequence"/>
</dbReference>
<name>A0A922MU14_SPOEX</name>
<feature type="domain" description="PiggyBac transposable element-derived protein" evidence="2">
    <location>
        <begin position="189"/>
        <end position="305"/>
    </location>
</feature>
<evidence type="ECO:0000256" key="1">
    <source>
        <dbReference type="SAM" id="MobiDB-lite"/>
    </source>
</evidence>
<feature type="region of interest" description="Disordered" evidence="1">
    <location>
        <begin position="1"/>
        <end position="114"/>
    </location>
</feature>
<dbReference type="AlphaFoldDB" id="A0A922MU14"/>
<proteinExistence type="predicted"/>